<feature type="region of interest" description="Disordered" evidence="1">
    <location>
        <begin position="1"/>
        <end position="67"/>
    </location>
</feature>
<reference evidence="2 3" key="1">
    <citation type="submission" date="2020-01" db="EMBL/GenBank/DDBJ databases">
        <title>Whole-genome sequence of Heliobacterium undosum DSM 13378.</title>
        <authorList>
            <person name="Kyndt J.A."/>
            <person name="Meyer T.E."/>
        </authorList>
    </citation>
    <scope>NUCLEOTIDE SEQUENCE [LARGE SCALE GENOMIC DNA]</scope>
    <source>
        <strain evidence="2 3">DSM 13378</strain>
    </source>
</reference>
<name>A0A845KZ91_9FIRM</name>
<organism evidence="2 3">
    <name type="scientific">Heliomicrobium undosum</name>
    <dbReference type="NCBI Taxonomy" id="121734"/>
    <lineage>
        <taxon>Bacteria</taxon>
        <taxon>Bacillati</taxon>
        <taxon>Bacillota</taxon>
        <taxon>Clostridia</taxon>
        <taxon>Eubacteriales</taxon>
        <taxon>Heliobacteriaceae</taxon>
        <taxon>Heliomicrobium</taxon>
    </lineage>
</organism>
<dbReference type="EMBL" id="WXEY01000001">
    <property type="protein sequence ID" value="MZP28456.1"/>
    <property type="molecule type" value="Genomic_DNA"/>
</dbReference>
<feature type="compositionally biased region" description="Polar residues" evidence="1">
    <location>
        <begin position="38"/>
        <end position="66"/>
    </location>
</feature>
<evidence type="ECO:0000313" key="3">
    <source>
        <dbReference type="Proteomes" id="UP000463470"/>
    </source>
</evidence>
<dbReference type="AlphaFoldDB" id="A0A845KZ91"/>
<proteinExistence type="predicted"/>
<dbReference type="RefSeq" id="WP_161253908.1">
    <property type="nucleotide sequence ID" value="NZ_WXEY01000001.1"/>
</dbReference>
<gene>
    <name evidence="2" type="ORF">GTO91_01795</name>
</gene>
<sequence>MGLPGTLEKTDSDVKVPTKEPVSETVQQSTESLKKTVTEPSKQSVTEPVKQATTETNQTISKSNKPQMAGSLMVNLNGIDKNYSTNNPIDNKGINSSWTIFFYSRDSIYIYHYLLMLKLVIRFRQRMDKYQL</sequence>
<accession>A0A845KZ91</accession>
<evidence type="ECO:0000256" key="1">
    <source>
        <dbReference type="SAM" id="MobiDB-lite"/>
    </source>
</evidence>
<keyword evidence="3" id="KW-1185">Reference proteome</keyword>
<evidence type="ECO:0000313" key="2">
    <source>
        <dbReference type="EMBL" id="MZP28456.1"/>
    </source>
</evidence>
<dbReference type="Proteomes" id="UP000463470">
    <property type="component" value="Unassembled WGS sequence"/>
</dbReference>
<feature type="compositionally biased region" description="Basic and acidic residues" evidence="1">
    <location>
        <begin position="8"/>
        <end position="22"/>
    </location>
</feature>
<comment type="caution">
    <text evidence="2">The sequence shown here is derived from an EMBL/GenBank/DDBJ whole genome shotgun (WGS) entry which is preliminary data.</text>
</comment>
<protein>
    <submittedName>
        <fullName evidence="2">Uncharacterized protein</fullName>
    </submittedName>
</protein>